<dbReference type="InterPro" id="IPR005119">
    <property type="entry name" value="LysR_subst-bd"/>
</dbReference>
<evidence type="ECO:0000259" key="5">
    <source>
        <dbReference type="PROSITE" id="PS50931"/>
    </source>
</evidence>
<evidence type="ECO:0000313" key="6">
    <source>
        <dbReference type="EMBL" id="MBB3219703.1"/>
    </source>
</evidence>
<evidence type="ECO:0000256" key="1">
    <source>
        <dbReference type="ARBA" id="ARBA00009437"/>
    </source>
</evidence>
<evidence type="ECO:0000313" key="8">
    <source>
        <dbReference type="Proteomes" id="UP000298763"/>
    </source>
</evidence>
<dbReference type="InterPro" id="IPR000847">
    <property type="entry name" value="LysR_HTH_N"/>
</dbReference>
<dbReference type="SUPFAM" id="SSF46785">
    <property type="entry name" value="Winged helix' DNA-binding domain"/>
    <property type="match status" value="1"/>
</dbReference>
<protein>
    <submittedName>
        <fullName evidence="6">DNA-binding transcriptional LysR family regulator</fullName>
    </submittedName>
    <submittedName>
        <fullName evidence="7">LysR family transcriptional regulator</fullName>
    </submittedName>
</protein>
<organism evidence="6 9">
    <name type="scientific">Pseudoduganella umbonata</name>
    <dbReference type="NCBI Taxonomy" id="864828"/>
    <lineage>
        <taxon>Bacteria</taxon>
        <taxon>Pseudomonadati</taxon>
        <taxon>Pseudomonadota</taxon>
        <taxon>Betaproteobacteria</taxon>
        <taxon>Burkholderiales</taxon>
        <taxon>Oxalobacteraceae</taxon>
        <taxon>Telluria group</taxon>
        <taxon>Pseudoduganella</taxon>
    </lineage>
</organism>
<evidence type="ECO:0000256" key="3">
    <source>
        <dbReference type="ARBA" id="ARBA00023125"/>
    </source>
</evidence>
<proteinExistence type="inferred from homology"/>
<dbReference type="FunFam" id="1.10.10.10:FF:000001">
    <property type="entry name" value="LysR family transcriptional regulator"/>
    <property type="match status" value="1"/>
</dbReference>
<keyword evidence="4" id="KW-0804">Transcription</keyword>
<evidence type="ECO:0000313" key="7">
    <source>
        <dbReference type="EMBL" id="QCP09755.1"/>
    </source>
</evidence>
<dbReference type="CDD" id="cd08422">
    <property type="entry name" value="PBP2_CrgA_like"/>
    <property type="match status" value="1"/>
</dbReference>
<dbReference type="GO" id="GO:0003700">
    <property type="term" value="F:DNA-binding transcription factor activity"/>
    <property type="evidence" value="ECO:0007669"/>
    <property type="project" value="InterPro"/>
</dbReference>
<keyword evidence="3 6" id="KW-0238">DNA-binding</keyword>
<dbReference type="PROSITE" id="PS50931">
    <property type="entry name" value="HTH_LYSR"/>
    <property type="match status" value="1"/>
</dbReference>
<keyword evidence="8" id="KW-1185">Reference proteome</keyword>
<dbReference type="PANTHER" id="PTHR30537">
    <property type="entry name" value="HTH-TYPE TRANSCRIPTIONAL REGULATOR"/>
    <property type="match status" value="1"/>
</dbReference>
<dbReference type="Pfam" id="PF00126">
    <property type="entry name" value="HTH_1"/>
    <property type="match status" value="1"/>
</dbReference>
<feature type="domain" description="HTH lysR-type" evidence="5">
    <location>
        <begin position="1"/>
        <end position="59"/>
    </location>
</feature>
<evidence type="ECO:0000313" key="9">
    <source>
        <dbReference type="Proteomes" id="UP000584325"/>
    </source>
</evidence>
<accession>A0A4P8HN80</accession>
<dbReference type="OrthoDB" id="9786526at2"/>
<evidence type="ECO:0000256" key="2">
    <source>
        <dbReference type="ARBA" id="ARBA00023015"/>
    </source>
</evidence>
<dbReference type="Proteomes" id="UP000298763">
    <property type="component" value="Chromosome"/>
</dbReference>
<gene>
    <name evidence="7" type="ORF">FCL38_04460</name>
    <name evidence="6" type="ORF">FHS02_000490</name>
</gene>
<dbReference type="Gene3D" id="1.10.10.10">
    <property type="entry name" value="Winged helix-like DNA-binding domain superfamily/Winged helix DNA-binding domain"/>
    <property type="match status" value="1"/>
</dbReference>
<reference evidence="6 9" key="2">
    <citation type="submission" date="2020-08" db="EMBL/GenBank/DDBJ databases">
        <title>Genomic Encyclopedia of Type Strains, Phase III (KMG-III): the genomes of soil and plant-associated and newly described type strains.</title>
        <authorList>
            <person name="Whitman W."/>
        </authorList>
    </citation>
    <scope>NUCLEOTIDE SEQUENCE [LARGE SCALE GENOMIC DNA]</scope>
    <source>
        <strain evidence="6 9">CECT 7753</strain>
    </source>
</reference>
<dbReference type="AlphaFoldDB" id="A0A4P8HN80"/>
<dbReference type="InterPro" id="IPR058163">
    <property type="entry name" value="LysR-type_TF_proteobact-type"/>
</dbReference>
<reference evidence="7 8" key="1">
    <citation type="submission" date="2019-05" db="EMBL/GenBank/DDBJ databases">
        <title>Draft Genome Sequences of Six Type Strains of the Genus Massilia.</title>
        <authorList>
            <person name="Miess H."/>
            <person name="Frediansyhah A."/>
            <person name="Gross H."/>
        </authorList>
    </citation>
    <scope>NUCLEOTIDE SEQUENCE [LARGE SCALE GENOMIC DNA]</scope>
    <source>
        <strain evidence="7 8">DSMZ 26121</strain>
    </source>
</reference>
<keyword evidence="2" id="KW-0805">Transcription regulation</keyword>
<dbReference type="Proteomes" id="UP000584325">
    <property type="component" value="Unassembled WGS sequence"/>
</dbReference>
<dbReference type="InterPro" id="IPR036390">
    <property type="entry name" value="WH_DNA-bd_sf"/>
</dbReference>
<dbReference type="Pfam" id="PF03466">
    <property type="entry name" value="LysR_substrate"/>
    <property type="match status" value="1"/>
</dbReference>
<name>A0A4P8HN80_9BURK</name>
<dbReference type="RefSeq" id="WP_137312642.1">
    <property type="nucleotide sequence ID" value="NZ_CP040017.1"/>
</dbReference>
<dbReference type="InterPro" id="IPR036388">
    <property type="entry name" value="WH-like_DNA-bd_sf"/>
</dbReference>
<dbReference type="EMBL" id="CP040017">
    <property type="protein sequence ID" value="QCP09755.1"/>
    <property type="molecule type" value="Genomic_DNA"/>
</dbReference>
<dbReference type="GO" id="GO:0003677">
    <property type="term" value="F:DNA binding"/>
    <property type="evidence" value="ECO:0007669"/>
    <property type="project" value="UniProtKB-KW"/>
</dbReference>
<dbReference type="PANTHER" id="PTHR30537:SF5">
    <property type="entry name" value="HTH-TYPE TRANSCRIPTIONAL ACTIVATOR TTDR-RELATED"/>
    <property type="match status" value="1"/>
</dbReference>
<dbReference type="SUPFAM" id="SSF53850">
    <property type="entry name" value="Periplasmic binding protein-like II"/>
    <property type="match status" value="1"/>
</dbReference>
<dbReference type="Gene3D" id="3.40.190.290">
    <property type="match status" value="1"/>
</dbReference>
<evidence type="ECO:0000256" key="4">
    <source>
        <dbReference type="ARBA" id="ARBA00023163"/>
    </source>
</evidence>
<dbReference type="EMBL" id="JACHXS010000001">
    <property type="protein sequence ID" value="MBB3219703.1"/>
    <property type="molecule type" value="Genomic_DNA"/>
</dbReference>
<comment type="similarity">
    <text evidence="1">Belongs to the LysR transcriptional regulatory family.</text>
</comment>
<sequence>MNQLDDYKVFVTIVDAGSLTAAARAHGRSLQSVSRMLARLEEEMGTQLIRRTTRSLQATPAGAAFADRLRPALADIDAARADVRSEAQHVAGTLRVAAPALLGASHLAPMLARFMQRWPELHVELVVGDRHADLLKEKLDLAVRVGELSDSSLRARPLARLRRVFFASPDWLQRHGTPASPEALARLPCVIRTIGPERGQWPWQVDGTARRVRVAGAFRANDAATCNEAVAQGLGAGMAALWQVRRLLDERRVQLMLHDFEPPPQPVQAVWHGTQTAGARLLVEHLALQFGASYW</sequence>